<dbReference type="Proteomes" id="UP000584867">
    <property type="component" value="Unassembled WGS sequence"/>
</dbReference>
<dbReference type="InterPro" id="IPR029058">
    <property type="entry name" value="AB_hydrolase_fold"/>
</dbReference>
<feature type="transmembrane region" description="Helical" evidence="1">
    <location>
        <begin position="27"/>
        <end position="54"/>
    </location>
</feature>
<gene>
    <name evidence="3" type="ORF">HDF15_004068</name>
</gene>
<keyword evidence="1" id="KW-1133">Transmembrane helix</keyword>
<evidence type="ECO:0000259" key="2">
    <source>
        <dbReference type="Pfam" id="PF12146"/>
    </source>
</evidence>
<comment type="caution">
    <text evidence="3">The sequence shown here is derived from an EMBL/GenBank/DDBJ whole genome shotgun (WGS) entry which is preliminary data.</text>
</comment>
<keyword evidence="1" id="KW-0472">Membrane</keyword>
<evidence type="ECO:0000313" key="3">
    <source>
        <dbReference type="EMBL" id="MBB5065698.1"/>
    </source>
</evidence>
<dbReference type="InterPro" id="IPR022742">
    <property type="entry name" value="Hydrolase_4"/>
</dbReference>
<feature type="domain" description="Serine aminopeptidase S33" evidence="2">
    <location>
        <begin position="106"/>
        <end position="214"/>
    </location>
</feature>
<dbReference type="Pfam" id="PF12146">
    <property type="entry name" value="Hydrolase_4"/>
    <property type="match status" value="1"/>
</dbReference>
<name>A0A7W7ZTW5_9BACT</name>
<accession>A0A7W7ZTW5</accession>
<organism evidence="3 4">
    <name type="scientific">Granulicella mallensis</name>
    <dbReference type="NCBI Taxonomy" id="940614"/>
    <lineage>
        <taxon>Bacteria</taxon>
        <taxon>Pseudomonadati</taxon>
        <taxon>Acidobacteriota</taxon>
        <taxon>Terriglobia</taxon>
        <taxon>Terriglobales</taxon>
        <taxon>Acidobacteriaceae</taxon>
        <taxon>Granulicella</taxon>
    </lineage>
</organism>
<proteinExistence type="predicted"/>
<dbReference type="AlphaFoldDB" id="A0A7W7ZTW5"/>
<sequence length="305" mass="33006">MPNRPPKPQARPNFTNSAPPEVVDPRWILQALGVVIAFAVVCAYLTVCGLFSYGQWQLVLQPSRTIKQTPKDLNLAFTEVHFGVDASGQPQLDGWWIPGDVPSYPTVIMLHSGQGSMSDALTDARTLHDAQLNVLLFDYRGFGRSGGKHPTEVLMEGDAESALSYVTGLRGIPGNSVIAYGSGAGASLAAKLCTDHKELAALILQNPDGDFEARVRQDSRSRMVPISLLFRERFPLADRLRSLATPKLLISSTTGPIPANLANAANPKLTVELAPGQNQAALHDSLRRFLDTYVPQMSSTLPVKP</sequence>
<keyword evidence="1" id="KW-0812">Transmembrane</keyword>
<evidence type="ECO:0000313" key="4">
    <source>
        <dbReference type="Proteomes" id="UP000584867"/>
    </source>
</evidence>
<protein>
    <recommendedName>
        <fullName evidence="2">Serine aminopeptidase S33 domain-containing protein</fullName>
    </recommendedName>
</protein>
<evidence type="ECO:0000256" key="1">
    <source>
        <dbReference type="SAM" id="Phobius"/>
    </source>
</evidence>
<dbReference type="PANTHER" id="PTHR12277">
    <property type="entry name" value="ALPHA/BETA HYDROLASE DOMAIN-CONTAINING PROTEIN"/>
    <property type="match status" value="1"/>
</dbReference>
<dbReference type="SUPFAM" id="SSF53474">
    <property type="entry name" value="alpha/beta-Hydrolases"/>
    <property type="match status" value="1"/>
</dbReference>
<dbReference type="Gene3D" id="3.40.50.1820">
    <property type="entry name" value="alpha/beta hydrolase"/>
    <property type="match status" value="1"/>
</dbReference>
<reference evidence="3 4" key="1">
    <citation type="submission" date="2020-08" db="EMBL/GenBank/DDBJ databases">
        <title>Genomic Encyclopedia of Type Strains, Phase IV (KMG-V): Genome sequencing to study the core and pangenomes of soil and plant-associated prokaryotes.</title>
        <authorList>
            <person name="Whitman W."/>
        </authorList>
    </citation>
    <scope>NUCLEOTIDE SEQUENCE [LARGE SCALE GENOMIC DNA]</scope>
    <source>
        <strain evidence="3 4">X5P3</strain>
    </source>
</reference>
<dbReference type="RefSeq" id="WP_184258619.1">
    <property type="nucleotide sequence ID" value="NZ_JACHIO010000019.1"/>
</dbReference>
<dbReference type="EMBL" id="JACHIO010000019">
    <property type="protein sequence ID" value="MBB5065698.1"/>
    <property type="molecule type" value="Genomic_DNA"/>
</dbReference>